<protein>
    <submittedName>
        <fullName evidence="2">Uncharacterized protein</fullName>
    </submittedName>
</protein>
<proteinExistence type="predicted"/>
<keyword evidence="3" id="KW-1185">Reference proteome</keyword>
<dbReference type="EMBL" id="CM007385">
    <property type="protein sequence ID" value="ONK67973.1"/>
    <property type="molecule type" value="Genomic_DNA"/>
</dbReference>
<gene>
    <name evidence="2" type="ORF">A4U43_C05F5800</name>
</gene>
<evidence type="ECO:0000313" key="2">
    <source>
        <dbReference type="EMBL" id="ONK67973.1"/>
    </source>
</evidence>
<reference evidence="3" key="1">
    <citation type="journal article" date="2017" name="Nat. Commun.">
        <title>The asparagus genome sheds light on the origin and evolution of a young Y chromosome.</title>
        <authorList>
            <person name="Harkess A."/>
            <person name="Zhou J."/>
            <person name="Xu C."/>
            <person name="Bowers J.E."/>
            <person name="Van der Hulst R."/>
            <person name="Ayyampalayam S."/>
            <person name="Mercati F."/>
            <person name="Riccardi P."/>
            <person name="McKain M.R."/>
            <person name="Kakrana A."/>
            <person name="Tang H."/>
            <person name="Ray J."/>
            <person name="Groenendijk J."/>
            <person name="Arikit S."/>
            <person name="Mathioni S.M."/>
            <person name="Nakano M."/>
            <person name="Shan H."/>
            <person name="Telgmann-Rauber A."/>
            <person name="Kanno A."/>
            <person name="Yue Z."/>
            <person name="Chen H."/>
            <person name="Li W."/>
            <person name="Chen Y."/>
            <person name="Xu X."/>
            <person name="Zhang Y."/>
            <person name="Luo S."/>
            <person name="Chen H."/>
            <person name="Gao J."/>
            <person name="Mao Z."/>
            <person name="Pires J.C."/>
            <person name="Luo M."/>
            <person name="Kudrna D."/>
            <person name="Wing R.A."/>
            <person name="Meyers B.C."/>
            <person name="Yi K."/>
            <person name="Kong H."/>
            <person name="Lavrijsen P."/>
            <person name="Sunseri F."/>
            <person name="Falavigna A."/>
            <person name="Ye Y."/>
            <person name="Leebens-Mack J.H."/>
            <person name="Chen G."/>
        </authorList>
    </citation>
    <scope>NUCLEOTIDE SEQUENCE [LARGE SCALE GENOMIC DNA]</scope>
    <source>
        <strain evidence="3">cv. DH0086</strain>
    </source>
</reference>
<dbReference type="AlphaFoldDB" id="A0A5P1EQN8"/>
<dbReference type="Gramene" id="ONK67973">
    <property type="protein sequence ID" value="ONK67973"/>
    <property type="gene ID" value="A4U43_C05F5800"/>
</dbReference>
<sequence>MDLYNYNSSSSVFYSFEVGGSSTSVHYTSATAGGYVVDSTDTIPFTYSAYTTTIAPIVPTARHSLSISSMEWQQLTAPLQDPSVPARHSISYPPPRPPQHHNSQQAQDTEVPETQVEEDYGNSTICETIL</sequence>
<dbReference type="Proteomes" id="UP000243459">
    <property type="component" value="Chromosome 5"/>
</dbReference>
<name>A0A5P1EQN8_ASPOF</name>
<accession>A0A5P1EQN8</accession>
<evidence type="ECO:0000313" key="3">
    <source>
        <dbReference type="Proteomes" id="UP000243459"/>
    </source>
</evidence>
<feature type="region of interest" description="Disordered" evidence="1">
    <location>
        <begin position="78"/>
        <end position="123"/>
    </location>
</feature>
<evidence type="ECO:0000256" key="1">
    <source>
        <dbReference type="SAM" id="MobiDB-lite"/>
    </source>
</evidence>
<organism evidence="2 3">
    <name type="scientific">Asparagus officinalis</name>
    <name type="common">Garden asparagus</name>
    <dbReference type="NCBI Taxonomy" id="4686"/>
    <lineage>
        <taxon>Eukaryota</taxon>
        <taxon>Viridiplantae</taxon>
        <taxon>Streptophyta</taxon>
        <taxon>Embryophyta</taxon>
        <taxon>Tracheophyta</taxon>
        <taxon>Spermatophyta</taxon>
        <taxon>Magnoliopsida</taxon>
        <taxon>Liliopsida</taxon>
        <taxon>Asparagales</taxon>
        <taxon>Asparagaceae</taxon>
        <taxon>Asparagoideae</taxon>
        <taxon>Asparagus</taxon>
    </lineage>
</organism>